<dbReference type="EMBL" id="UGSZ01000001">
    <property type="protein sequence ID" value="SUB57494.1"/>
    <property type="molecule type" value="Genomic_DNA"/>
</dbReference>
<name>A0A379C5J9_9FIRM</name>
<keyword evidence="1" id="KW-1133">Transmembrane helix</keyword>
<accession>A0A379C5J9</accession>
<dbReference type="NCBIfam" id="TIGR02206">
    <property type="entry name" value="intg_mem_TP0381"/>
    <property type="match status" value="1"/>
</dbReference>
<evidence type="ECO:0000313" key="3">
    <source>
        <dbReference type="Proteomes" id="UP000255517"/>
    </source>
</evidence>
<reference evidence="2 3" key="1">
    <citation type="submission" date="2018-06" db="EMBL/GenBank/DDBJ databases">
        <authorList>
            <consortium name="Pathogen Informatics"/>
            <person name="Doyle S."/>
        </authorList>
    </citation>
    <scope>NUCLEOTIDE SEQUENCE [LARGE SCALE GENOMIC DNA]</scope>
    <source>
        <strain evidence="2 3">NCTC13149</strain>
    </source>
</reference>
<feature type="transmembrane region" description="Helical" evidence="1">
    <location>
        <begin position="52"/>
        <end position="71"/>
    </location>
</feature>
<organism evidence="2 3">
    <name type="scientific">Peptoniphilus lacrimalis</name>
    <dbReference type="NCBI Taxonomy" id="33031"/>
    <lineage>
        <taxon>Bacteria</taxon>
        <taxon>Bacillati</taxon>
        <taxon>Bacillota</taxon>
        <taxon>Tissierellia</taxon>
        <taxon>Tissierellales</taxon>
        <taxon>Peptoniphilaceae</taxon>
        <taxon>Peptoniphilus</taxon>
    </lineage>
</organism>
<feature type="transmembrane region" description="Helical" evidence="1">
    <location>
        <begin position="83"/>
        <end position="100"/>
    </location>
</feature>
<feature type="transmembrane region" description="Helical" evidence="1">
    <location>
        <begin position="112"/>
        <end position="129"/>
    </location>
</feature>
<dbReference type="Proteomes" id="UP000255517">
    <property type="component" value="Unassembled WGS sequence"/>
</dbReference>
<keyword evidence="1" id="KW-0472">Membrane</keyword>
<gene>
    <name evidence="2" type="ORF">NCTC13149_01337</name>
</gene>
<feature type="transmembrane region" description="Helical" evidence="1">
    <location>
        <begin position="20"/>
        <end position="40"/>
    </location>
</feature>
<evidence type="ECO:0000313" key="2">
    <source>
        <dbReference type="EMBL" id="SUB57494.1"/>
    </source>
</evidence>
<feature type="transmembrane region" description="Helical" evidence="1">
    <location>
        <begin position="170"/>
        <end position="188"/>
    </location>
</feature>
<protein>
    <submittedName>
        <fullName evidence="2">Predicted integral membrane protein</fullName>
    </submittedName>
</protein>
<sequence length="246" mass="28882">MLTYFFRHTNENVPFEKFSLAHISIIIFIALILVGIYKNSNIIENSENFKKALRLFLIFFVILEEFIYYYFFLKEPFSWADLLPIYTCRIAQWAGFFALLFNEKDSFKTVNIYWGCIGGVLALISPDIYPYKFPHATVFCFFAKHFMIIICAAIFIFVDNYEFSKGQLKFMYEFANINLLVFLIFGYSTGSNAGYLLHSPIFTGFFDSVNKIIYTIFVFAIYNLLIYIIYLLGSKWRKSIKEKAAI</sequence>
<proteinExistence type="predicted"/>
<dbReference type="Pfam" id="PF14808">
    <property type="entry name" value="TMEM164"/>
    <property type="match status" value="1"/>
</dbReference>
<dbReference type="RefSeq" id="WP_019034831.1">
    <property type="nucleotide sequence ID" value="NZ_UGSZ01000001.1"/>
</dbReference>
<evidence type="ECO:0000256" key="1">
    <source>
        <dbReference type="SAM" id="Phobius"/>
    </source>
</evidence>
<dbReference type="STRING" id="1122949.GCA_000378725_01075"/>
<dbReference type="InterPro" id="IPR011737">
    <property type="entry name" value="CHP02206_TP0381"/>
</dbReference>
<feature type="transmembrane region" description="Helical" evidence="1">
    <location>
        <begin position="135"/>
        <end position="158"/>
    </location>
</feature>
<keyword evidence="1" id="KW-0812">Transmembrane</keyword>
<dbReference type="AlphaFoldDB" id="A0A379C5J9"/>
<feature type="transmembrane region" description="Helical" evidence="1">
    <location>
        <begin position="212"/>
        <end position="233"/>
    </location>
</feature>